<dbReference type="RefSeq" id="WP_061918437.1">
    <property type="nucleotide sequence ID" value="NZ_JBEYBH010000001.1"/>
</dbReference>
<evidence type="ECO:0000313" key="1">
    <source>
        <dbReference type="EMBL" id="KUN88217.1"/>
    </source>
</evidence>
<sequence length="88" mass="9125">MIKKVSHTVPAGGPAALTLALAVAHELHAPATAPAPAPAPRAPEVAQVPELMGLRTSADRPHRRKVPLHRLSTVHRLGAMKSLSALGV</sequence>
<proteinExistence type="predicted"/>
<accession>A0A101T9H5</accession>
<dbReference type="OrthoDB" id="4324684at2"/>
<keyword evidence="2" id="KW-1185">Reference proteome</keyword>
<reference evidence="1 2" key="1">
    <citation type="submission" date="2015-10" db="EMBL/GenBank/DDBJ databases">
        <title>Draft genome sequence of Streptomyces bungoensis DSM 41781, type strain for the species Streptomyces bungoensis.</title>
        <authorList>
            <person name="Ruckert C."/>
            <person name="Winkler A."/>
            <person name="Kalinowski J."/>
            <person name="Kampfer P."/>
            <person name="Glaeser S."/>
        </authorList>
    </citation>
    <scope>NUCLEOTIDE SEQUENCE [LARGE SCALE GENOMIC DNA]</scope>
    <source>
        <strain evidence="1 2">DSM 41781</strain>
    </source>
</reference>
<dbReference type="EMBL" id="LMWX01000012">
    <property type="protein sequence ID" value="KUN88217.1"/>
    <property type="molecule type" value="Genomic_DNA"/>
</dbReference>
<gene>
    <name evidence="1" type="ORF">AQJ66_07620</name>
</gene>
<protein>
    <submittedName>
        <fullName evidence="1">Uncharacterized protein</fullName>
    </submittedName>
</protein>
<evidence type="ECO:0000313" key="2">
    <source>
        <dbReference type="Proteomes" id="UP000053024"/>
    </source>
</evidence>
<organism evidence="1 2">
    <name type="scientific">Streptomyces bungoensis</name>
    <dbReference type="NCBI Taxonomy" id="285568"/>
    <lineage>
        <taxon>Bacteria</taxon>
        <taxon>Bacillati</taxon>
        <taxon>Actinomycetota</taxon>
        <taxon>Actinomycetes</taxon>
        <taxon>Kitasatosporales</taxon>
        <taxon>Streptomycetaceae</taxon>
        <taxon>Streptomyces</taxon>
    </lineage>
</organism>
<dbReference type="AlphaFoldDB" id="A0A101T9H5"/>
<dbReference type="STRING" id="285568.AQJ66_07620"/>
<name>A0A101T9H5_9ACTN</name>
<dbReference type="Proteomes" id="UP000053024">
    <property type="component" value="Unassembled WGS sequence"/>
</dbReference>
<comment type="caution">
    <text evidence="1">The sequence shown here is derived from an EMBL/GenBank/DDBJ whole genome shotgun (WGS) entry which is preliminary data.</text>
</comment>